<dbReference type="Proteomes" id="UP001165064">
    <property type="component" value="Unassembled WGS sequence"/>
</dbReference>
<organism evidence="1 2">
    <name type="scientific">Ambrosiozyma monospora</name>
    <name type="common">Yeast</name>
    <name type="synonym">Endomycopsis monosporus</name>
    <dbReference type="NCBI Taxonomy" id="43982"/>
    <lineage>
        <taxon>Eukaryota</taxon>
        <taxon>Fungi</taxon>
        <taxon>Dikarya</taxon>
        <taxon>Ascomycota</taxon>
        <taxon>Saccharomycotina</taxon>
        <taxon>Pichiomycetes</taxon>
        <taxon>Pichiales</taxon>
        <taxon>Pichiaceae</taxon>
        <taxon>Ambrosiozyma</taxon>
    </lineage>
</organism>
<sequence length="270" mass="30921">MQNGSTIPSYDLKNFSNQIDQLVFEFDDTKSKFNVKRFKFKHIPCPKTDLTKKEDSTIVKKQKKTAVEVEKEYMKPTYEDLTNVELILTSEDSISKNSLPEVSNISEISISKSQTTTSRQKITHHLQQSTPIYLRNLQNATVHIPTSLHATSITLEQCSNCNFIINATTFTFISHCQNCVFLGSSQQLRVHDVVDCVLGVKILSKLNRFIIERCHGLIVIRFDRVVVDDFDLVCVSDKGVDDNYRFVEPSVEKTLLENVHDDFKELIKLL</sequence>
<reference evidence="1" key="1">
    <citation type="submission" date="2023-04" db="EMBL/GenBank/DDBJ databases">
        <title>Ambrosiozyma monospora NBRC 10751.</title>
        <authorList>
            <person name="Ichikawa N."/>
            <person name="Sato H."/>
            <person name="Tonouchi N."/>
        </authorList>
    </citation>
    <scope>NUCLEOTIDE SEQUENCE</scope>
    <source>
        <strain evidence="1">NBRC 10751</strain>
    </source>
</reference>
<evidence type="ECO:0000313" key="1">
    <source>
        <dbReference type="EMBL" id="GME73375.1"/>
    </source>
</evidence>
<evidence type="ECO:0000313" key="2">
    <source>
        <dbReference type="Proteomes" id="UP001165064"/>
    </source>
</evidence>
<protein>
    <submittedName>
        <fullName evidence="1">Unnamed protein product</fullName>
    </submittedName>
</protein>
<gene>
    <name evidence="1" type="ORF">Amon02_000137400</name>
</gene>
<keyword evidence="2" id="KW-1185">Reference proteome</keyword>
<name>A0ACB5SV43_AMBMO</name>
<proteinExistence type="predicted"/>
<accession>A0ACB5SV43</accession>
<comment type="caution">
    <text evidence="1">The sequence shown here is derived from an EMBL/GenBank/DDBJ whole genome shotgun (WGS) entry which is preliminary data.</text>
</comment>
<dbReference type="EMBL" id="BSXS01000661">
    <property type="protein sequence ID" value="GME73375.1"/>
    <property type="molecule type" value="Genomic_DNA"/>
</dbReference>